<proteinExistence type="predicted"/>
<organism evidence="2 3">
    <name type="scientific">Schaalia naturae</name>
    <dbReference type="NCBI Taxonomy" id="635203"/>
    <lineage>
        <taxon>Bacteria</taxon>
        <taxon>Bacillati</taxon>
        <taxon>Actinomycetota</taxon>
        <taxon>Actinomycetes</taxon>
        <taxon>Actinomycetales</taxon>
        <taxon>Actinomycetaceae</taxon>
        <taxon>Schaalia</taxon>
    </lineage>
</organism>
<accession>A0ABW2SK98</accession>
<evidence type="ECO:0000313" key="2">
    <source>
        <dbReference type="EMBL" id="MFC7580542.1"/>
    </source>
</evidence>
<protein>
    <submittedName>
        <fullName evidence="2">Fe-S cluster assembly sulfur transfer protein SufU</fullName>
    </submittedName>
</protein>
<evidence type="ECO:0000313" key="3">
    <source>
        <dbReference type="Proteomes" id="UP001596527"/>
    </source>
</evidence>
<dbReference type="CDD" id="cd06664">
    <property type="entry name" value="IscU_like"/>
    <property type="match status" value="1"/>
</dbReference>
<gene>
    <name evidence="2" type="primary">sufU</name>
    <name evidence="2" type="ORF">ACFQWG_04840</name>
</gene>
<dbReference type="NCBIfam" id="TIGR01994">
    <property type="entry name" value="SUF_scaf_2"/>
    <property type="match status" value="1"/>
</dbReference>
<dbReference type="Proteomes" id="UP001596527">
    <property type="component" value="Unassembled WGS sequence"/>
</dbReference>
<sequence length="156" mass="16372">MSSLEQLYQQVILDHSRERHGAGAVPSGIGAASHQVNPTCGDQVTLGVSVADGRIADLVWDGDGCSISQASLSMLSDLVDGRSTDEVARLYADMDQMMHSRGRGVPEETLDGLGDAAALEGTSQFPNRIKCALLGWYALRDALAKLGTDIAGGARS</sequence>
<dbReference type="EMBL" id="JBHTEF010000001">
    <property type="protein sequence ID" value="MFC7580542.1"/>
    <property type="molecule type" value="Genomic_DNA"/>
</dbReference>
<comment type="caution">
    <text evidence="2">The sequence shown here is derived from an EMBL/GenBank/DDBJ whole genome shotgun (WGS) entry which is preliminary data.</text>
</comment>
<reference evidence="3" key="1">
    <citation type="journal article" date="2019" name="Int. J. Syst. Evol. Microbiol.">
        <title>The Global Catalogue of Microorganisms (GCM) 10K type strain sequencing project: providing services to taxonomists for standard genome sequencing and annotation.</title>
        <authorList>
            <consortium name="The Broad Institute Genomics Platform"/>
            <consortium name="The Broad Institute Genome Sequencing Center for Infectious Disease"/>
            <person name="Wu L."/>
            <person name="Ma J."/>
        </authorList>
    </citation>
    <scope>NUCLEOTIDE SEQUENCE [LARGE SCALE GENOMIC DNA]</scope>
    <source>
        <strain evidence="3">CCUG 56698</strain>
    </source>
</reference>
<name>A0ABW2SK98_9ACTO</name>
<dbReference type="InterPro" id="IPR002871">
    <property type="entry name" value="NIF_FeS_clus_asmbl_NifU_N"/>
</dbReference>
<dbReference type="Pfam" id="PF01592">
    <property type="entry name" value="NifU_N"/>
    <property type="match status" value="1"/>
</dbReference>
<feature type="domain" description="NIF system FeS cluster assembly NifU N-terminal" evidence="1">
    <location>
        <begin position="8"/>
        <end position="131"/>
    </location>
</feature>
<dbReference type="Gene3D" id="3.90.1010.10">
    <property type="match status" value="1"/>
</dbReference>
<evidence type="ECO:0000259" key="1">
    <source>
        <dbReference type="Pfam" id="PF01592"/>
    </source>
</evidence>
<keyword evidence="3" id="KW-1185">Reference proteome</keyword>
<dbReference type="RefSeq" id="WP_380972664.1">
    <property type="nucleotide sequence ID" value="NZ_JBHTEF010000001.1"/>
</dbReference>
<dbReference type="PANTHER" id="PTHR10093">
    <property type="entry name" value="IRON-SULFUR CLUSTER ASSEMBLY ENZYME NIFU HOMOLOG"/>
    <property type="match status" value="1"/>
</dbReference>
<dbReference type="SUPFAM" id="SSF82649">
    <property type="entry name" value="SufE/NifU"/>
    <property type="match status" value="1"/>
</dbReference>